<evidence type="ECO:0000256" key="1">
    <source>
        <dbReference type="SAM" id="Phobius"/>
    </source>
</evidence>
<keyword evidence="1" id="KW-0812">Transmembrane</keyword>
<protein>
    <submittedName>
        <fullName evidence="2">Uncharacterized protein</fullName>
    </submittedName>
</protein>
<keyword evidence="1" id="KW-1133">Transmembrane helix</keyword>
<keyword evidence="3" id="KW-1185">Reference proteome</keyword>
<dbReference type="Proteomes" id="UP000266861">
    <property type="component" value="Unassembled WGS sequence"/>
</dbReference>
<reference evidence="2 3" key="1">
    <citation type="submission" date="2018-08" db="EMBL/GenBank/DDBJ databases">
        <title>Genome and evolution of the arbuscular mycorrhizal fungus Diversispora epigaea (formerly Glomus versiforme) and its bacterial endosymbionts.</title>
        <authorList>
            <person name="Sun X."/>
            <person name="Fei Z."/>
            <person name="Harrison M."/>
        </authorList>
    </citation>
    <scope>NUCLEOTIDE SEQUENCE [LARGE SCALE GENOMIC DNA]</scope>
    <source>
        <strain evidence="2 3">IT104</strain>
    </source>
</reference>
<organism evidence="2 3">
    <name type="scientific">Diversispora epigaea</name>
    <dbReference type="NCBI Taxonomy" id="1348612"/>
    <lineage>
        <taxon>Eukaryota</taxon>
        <taxon>Fungi</taxon>
        <taxon>Fungi incertae sedis</taxon>
        <taxon>Mucoromycota</taxon>
        <taxon>Glomeromycotina</taxon>
        <taxon>Glomeromycetes</taxon>
        <taxon>Diversisporales</taxon>
        <taxon>Diversisporaceae</taxon>
        <taxon>Diversispora</taxon>
    </lineage>
</organism>
<feature type="transmembrane region" description="Helical" evidence="1">
    <location>
        <begin position="158"/>
        <end position="178"/>
    </location>
</feature>
<keyword evidence="1" id="KW-0472">Membrane</keyword>
<name>A0A397IU43_9GLOM</name>
<comment type="caution">
    <text evidence="2">The sequence shown here is derived from an EMBL/GenBank/DDBJ whole genome shotgun (WGS) entry which is preliminary data.</text>
</comment>
<dbReference type="AlphaFoldDB" id="A0A397IU43"/>
<dbReference type="EMBL" id="PQFF01000156">
    <property type="protein sequence ID" value="RHZ78242.1"/>
    <property type="molecule type" value="Genomic_DNA"/>
</dbReference>
<sequence>MEAYQLPDAPLVTDQYNAIKTLIENFRVVSNMTLNYENDLFKKKVELMKKHRVEFRSIVRDTIRHSNNLVEFGEDLIEFYDGYELNRDKLNHLNLLLIDARINRTAIETTNLKIKSLLKDMLQVTEDLAGLQDPKNIDPSTYNNLTDVKAKKERYKNIAITLGVLVGIGVSIGVGFGVSELMSRGAKEVAKKVVVSNAQRVISLVAGSAVGSAAGGVAEKMASLPVENKRAEASMLEKTLSERKNQITEKSDELKEIVDVSMKSCLQDLESFWIKYVTSLEKLIEKHKFINENESPTKELINRSRWVKAIEECKNYSHGINNEINADIYVNQNSRDNRLVSF</sequence>
<gene>
    <name evidence="2" type="ORF">Glove_166g210</name>
</gene>
<evidence type="ECO:0000313" key="2">
    <source>
        <dbReference type="EMBL" id="RHZ78242.1"/>
    </source>
</evidence>
<proteinExistence type="predicted"/>
<evidence type="ECO:0000313" key="3">
    <source>
        <dbReference type="Proteomes" id="UP000266861"/>
    </source>
</evidence>
<accession>A0A397IU43</accession>